<evidence type="ECO:0000256" key="6">
    <source>
        <dbReference type="SAM" id="MobiDB-lite"/>
    </source>
</evidence>
<dbReference type="Pfam" id="PF00847">
    <property type="entry name" value="AP2"/>
    <property type="match status" value="1"/>
</dbReference>
<evidence type="ECO:0000313" key="8">
    <source>
        <dbReference type="EMBL" id="OEL33343.1"/>
    </source>
</evidence>
<comment type="caution">
    <text evidence="8">The sequence shown here is derived from an EMBL/GenBank/DDBJ whole genome shotgun (WGS) entry which is preliminary data.</text>
</comment>
<dbReference type="PRINTS" id="PR00367">
    <property type="entry name" value="ETHRSPELEMNT"/>
</dbReference>
<dbReference type="InterPro" id="IPR036955">
    <property type="entry name" value="AP2/ERF_dom_sf"/>
</dbReference>
<dbReference type="GO" id="GO:0003700">
    <property type="term" value="F:DNA-binding transcription factor activity"/>
    <property type="evidence" value="ECO:0007669"/>
    <property type="project" value="InterPro"/>
</dbReference>
<keyword evidence="5" id="KW-0539">Nucleus</keyword>
<proteinExistence type="predicted"/>
<gene>
    <name evidence="8" type="ORF">BAE44_0005638</name>
</gene>
<dbReference type="GO" id="GO:0005634">
    <property type="term" value="C:nucleus"/>
    <property type="evidence" value="ECO:0007669"/>
    <property type="project" value="UniProtKB-SubCell"/>
</dbReference>
<feature type="domain" description="AP2/ERF" evidence="7">
    <location>
        <begin position="116"/>
        <end position="173"/>
    </location>
</feature>
<dbReference type="PANTHER" id="PTHR31194">
    <property type="entry name" value="SHN SHINE , DNA BINDING / TRANSCRIPTION FACTOR"/>
    <property type="match status" value="1"/>
</dbReference>
<evidence type="ECO:0000259" key="7">
    <source>
        <dbReference type="PROSITE" id="PS51032"/>
    </source>
</evidence>
<dbReference type="InterPro" id="IPR050913">
    <property type="entry name" value="AP2/ERF_ERF"/>
</dbReference>
<name>A0A1E5W799_9POAL</name>
<reference evidence="8 9" key="1">
    <citation type="submission" date="2016-09" db="EMBL/GenBank/DDBJ databases">
        <title>The draft genome of Dichanthelium oligosanthes: A C3 panicoid grass species.</title>
        <authorList>
            <person name="Studer A.J."/>
            <person name="Schnable J.C."/>
            <person name="Brutnell T.P."/>
        </authorList>
    </citation>
    <scope>NUCLEOTIDE SEQUENCE [LARGE SCALE GENOMIC DNA]</scope>
    <source>
        <strain evidence="9">cv. Kellogg 1175</strain>
        <tissue evidence="8">Leaf</tissue>
    </source>
</reference>
<dbReference type="AlphaFoldDB" id="A0A1E5W799"/>
<evidence type="ECO:0000313" key="9">
    <source>
        <dbReference type="Proteomes" id="UP000095767"/>
    </source>
</evidence>
<feature type="compositionally biased region" description="Low complexity" evidence="6">
    <location>
        <begin position="228"/>
        <end position="249"/>
    </location>
</feature>
<evidence type="ECO:0000256" key="3">
    <source>
        <dbReference type="ARBA" id="ARBA00023125"/>
    </source>
</evidence>
<dbReference type="PROSITE" id="PS51032">
    <property type="entry name" value="AP2_ERF"/>
    <property type="match status" value="1"/>
</dbReference>
<dbReference type="PANTHER" id="PTHR31194:SF177">
    <property type="entry name" value="AP2_ERF DOMAIN-CONTAINING PROTEIN"/>
    <property type="match status" value="1"/>
</dbReference>
<dbReference type="OrthoDB" id="610645at2759"/>
<dbReference type="GO" id="GO:0003677">
    <property type="term" value="F:DNA binding"/>
    <property type="evidence" value="ECO:0007669"/>
    <property type="project" value="UniProtKB-KW"/>
</dbReference>
<dbReference type="CDD" id="cd00018">
    <property type="entry name" value="AP2"/>
    <property type="match status" value="1"/>
</dbReference>
<feature type="region of interest" description="Disordered" evidence="6">
    <location>
        <begin position="228"/>
        <end position="251"/>
    </location>
</feature>
<dbReference type="SUPFAM" id="SSF54171">
    <property type="entry name" value="DNA-binding domain"/>
    <property type="match status" value="1"/>
</dbReference>
<comment type="subcellular location">
    <subcellularLocation>
        <location evidence="1">Nucleus</location>
    </subcellularLocation>
</comment>
<evidence type="ECO:0000256" key="1">
    <source>
        <dbReference type="ARBA" id="ARBA00004123"/>
    </source>
</evidence>
<keyword evidence="2" id="KW-0805">Transcription regulation</keyword>
<dbReference type="SMART" id="SM00380">
    <property type="entry name" value="AP2"/>
    <property type="match status" value="1"/>
</dbReference>
<evidence type="ECO:0000256" key="2">
    <source>
        <dbReference type="ARBA" id="ARBA00023015"/>
    </source>
</evidence>
<dbReference type="Gene3D" id="3.30.730.10">
    <property type="entry name" value="AP2/ERF domain"/>
    <property type="match status" value="1"/>
</dbReference>
<evidence type="ECO:0000256" key="4">
    <source>
        <dbReference type="ARBA" id="ARBA00023163"/>
    </source>
</evidence>
<organism evidence="8 9">
    <name type="scientific">Dichanthelium oligosanthes</name>
    <dbReference type="NCBI Taxonomy" id="888268"/>
    <lineage>
        <taxon>Eukaryota</taxon>
        <taxon>Viridiplantae</taxon>
        <taxon>Streptophyta</taxon>
        <taxon>Embryophyta</taxon>
        <taxon>Tracheophyta</taxon>
        <taxon>Spermatophyta</taxon>
        <taxon>Magnoliopsida</taxon>
        <taxon>Liliopsida</taxon>
        <taxon>Poales</taxon>
        <taxon>Poaceae</taxon>
        <taxon>PACMAD clade</taxon>
        <taxon>Panicoideae</taxon>
        <taxon>Panicodae</taxon>
        <taxon>Paniceae</taxon>
        <taxon>Dichantheliinae</taxon>
        <taxon>Dichanthelium</taxon>
    </lineage>
</organism>
<sequence length="356" mass="37665">MVKAAVHKAAAAAAAAMRQRKVKNESAEEPAAIRKLVRVFCEDRDATDSSGDEAADDGGAPRGARKFVMEIRVEEHRSSSPKVVMSAPAPAGRVAATGGGKRKAPVVPAADVAEPSYRGVRRRAWGKFAAEIRDPYQRKRVWLGTFDTAEEAARIYDSEARRLRGPLASTNFPAAPPSPVRVPPSPIRAARNAVADLSSADESTGVAHAIPAATRDGVPYSSARVADFSSAEESSDESQLVSSPVSVLPEMPGETTAAAPLALKPTDAADYTPAKKETSPFSADALLPPLDDMFPSIITPFGDLLDGLDAPQLHHLVDDYDPALDLGNLPLWPGVDGSSFSDIGDDFFTAERFPAL</sequence>
<keyword evidence="4" id="KW-0804">Transcription</keyword>
<dbReference type="Proteomes" id="UP000095767">
    <property type="component" value="Unassembled WGS sequence"/>
</dbReference>
<dbReference type="InterPro" id="IPR001471">
    <property type="entry name" value="AP2/ERF_dom"/>
</dbReference>
<keyword evidence="9" id="KW-1185">Reference proteome</keyword>
<evidence type="ECO:0000256" key="5">
    <source>
        <dbReference type="ARBA" id="ARBA00023242"/>
    </source>
</evidence>
<protein>
    <recommendedName>
        <fullName evidence="7">AP2/ERF domain-containing protein</fullName>
    </recommendedName>
</protein>
<dbReference type="STRING" id="888268.A0A1E5W799"/>
<keyword evidence="3" id="KW-0238">DNA-binding</keyword>
<dbReference type="FunFam" id="3.30.730.10:FF:000001">
    <property type="entry name" value="Ethylene-responsive transcription factor 2"/>
    <property type="match status" value="1"/>
</dbReference>
<accession>A0A1E5W799</accession>
<dbReference type="InterPro" id="IPR016177">
    <property type="entry name" value="DNA-bd_dom_sf"/>
</dbReference>
<dbReference type="EMBL" id="LWDX02019069">
    <property type="protein sequence ID" value="OEL33343.1"/>
    <property type="molecule type" value="Genomic_DNA"/>
</dbReference>